<keyword evidence="4 7" id="KW-0597">Phosphoprotein</keyword>
<dbReference type="SUPFAM" id="SSF47384">
    <property type="entry name" value="Homodimeric domain of signal transducing histidine kinase"/>
    <property type="match status" value="1"/>
</dbReference>
<evidence type="ECO:0000256" key="1">
    <source>
        <dbReference type="ARBA" id="ARBA00000085"/>
    </source>
</evidence>
<feature type="domain" description="Histidine kinase" evidence="9">
    <location>
        <begin position="386"/>
        <end position="600"/>
    </location>
</feature>
<evidence type="ECO:0000256" key="8">
    <source>
        <dbReference type="SAM" id="Coils"/>
    </source>
</evidence>
<dbReference type="EMBL" id="JAMKFE010000014">
    <property type="protein sequence ID" value="MCM5681856.1"/>
    <property type="molecule type" value="Genomic_DNA"/>
</dbReference>
<reference evidence="12" key="1">
    <citation type="submission" date="2022-05" db="EMBL/GenBank/DDBJ databases">
        <title>Schlegelella sp. nov., isolated from mangrove soil.</title>
        <authorList>
            <person name="Liu Y."/>
            <person name="Ge X."/>
            <person name="Liu W."/>
        </authorList>
    </citation>
    <scope>NUCLEOTIDE SEQUENCE</scope>
    <source>
        <strain evidence="12">S2-27</strain>
    </source>
</reference>
<dbReference type="PROSITE" id="PS50109">
    <property type="entry name" value="HIS_KIN"/>
    <property type="match status" value="1"/>
</dbReference>
<evidence type="ECO:0000259" key="10">
    <source>
        <dbReference type="PROSITE" id="PS50110"/>
    </source>
</evidence>
<keyword evidence="5" id="KW-0808">Transferase</keyword>
<dbReference type="CDD" id="cd00156">
    <property type="entry name" value="REC"/>
    <property type="match status" value="1"/>
</dbReference>
<dbReference type="SMART" id="SM00387">
    <property type="entry name" value="HATPase_c"/>
    <property type="match status" value="1"/>
</dbReference>
<dbReference type="GO" id="GO:0005524">
    <property type="term" value="F:ATP binding"/>
    <property type="evidence" value="ECO:0007669"/>
    <property type="project" value="UniProtKB-KW"/>
</dbReference>
<dbReference type="SMART" id="SM00388">
    <property type="entry name" value="HisKA"/>
    <property type="match status" value="1"/>
</dbReference>
<dbReference type="InterPro" id="IPR004358">
    <property type="entry name" value="Sig_transdc_His_kin-like_C"/>
</dbReference>
<dbReference type="InterPro" id="IPR001789">
    <property type="entry name" value="Sig_transdc_resp-reg_receiver"/>
</dbReference>
<dbReference type="PANTHER" id="PTHR43047">
    <property type="entry name" value="TWO-COMPONENT HISTIDINE PROTEIN KINASE"/>
    <property type="match status" value="1"/>
</dbReference>
<sequence>MKLRTRLVVLIVVTLAPAVGIQVVDRIERISQQEDAALREVQSRASLVAGQLEQLTSGYRELLMAVNASGAVQPSDVERCNAYIDDLAQQFGGVPTFMLGAADLKGNVYCVGQPFLRGRPINIADRTYFKQALETGDFVVGEHAFARVPGDAVLHYAYPMLDPDTQQPEGVLIVSLLLRRVADILAENPLPAGARLTVTDRRGTALIELPERDGVSKPVNPQLRSLLLERHQPGAASWVDSSGEERIVGYVPLDAGPRGLSVALSMPRDAVMAPLRRAALRDAVTLLAAVGLGLFLAWFVARSKLYRPLSMLTATAGRWSEGDLTARTGLAKVEDVEFSLLGTTLDSMAENLHTRQQELAAANEEMRRSRDEALKASLSKTHFLAAASHDLRQPLQAMNLNIALLAARHGQGPDATTIERLRRSVGSLAELLNALLDVSQLDAGLIKPNVSDFGLESLLQSIADEFSAAARQKGVHLSVEPFHAAVRSDPVLLGRMARNLVSNAVKYTEAGGWVKVSCRDCVDHIDIVVADSGAGIPADKQEEVFEEFRQLGNPQRNPSLGLGLGLAIVKRMSMLLQHPVQLYSEPGVGTTVSMSVPRAHRLERRAPDLDSLHFEGRALLVEDDLLVAESTADLLRSWGLHVSVVGSAEEAFQLIDDTLQTWNAVLADYRLPTHSGLDVLERVRQSQPQALTLVLTGDAADKRLADARDKGLQVLEKPVRLERLAQALTPLARDPSRGTTTRNLRLAG</sequence>
<keyword evidence="8" id="KW-0175">Coiled coil</keyword>
<dbReference type="InterPro" id="IPR005467">
    <property type="entry name" value="His_kinase_dom"/>
</dbReference>
<dbReference type="PANTHER" id="PTHR43047:SF9">
    <property type="entry name" value="HISTIDINE KINASE"/>
    <property type="match status" value="1"/>
</dbReference>
<keyword evidence="12" id="KW-0067">ATP-binding</keyword>
<comment type="catalytic activity">
    <reaction evidence="1">
        <text>ATP + protein L-histidine = ADP + protein N-phospho-L-histidine.</text>
        <dbReference type="EC" id="2.7.13.3"/>
    </reaction>
</comment>
<dbReference type="CDD" id="cd00075">
    <property type="entry name" value="HATPase"/>
    <property type="match status" value="1"/>
</dbReference>
<evidence type="ECO:0000256" key="5">
    <source>
        <dbReference type="ARBA" id="ARBA00022679"/>
    </source>
</evidence>
<dbReference type="SMART" id="SM00448">
    <property type="entry name" value="REC"/>
    <property type="match status" value="1"/>
</dbReference>
<accession>A0ABT0YUT7</accession>
<dbReference type="Pfam" id="PF02518">
    <property type="entry name" value="HATPase_c"/>
    <property type="match status" value="1"/>
</dbReference>
<dbReference type="Gene3D" id="1.10.287.130">
    <property type="match status" value="1"/>
</dbReference>
<dbReference type="EC" id="2.7.13.3" evidence="3"/>
<dbReference type="Gene3D" id="3.30.565.10">
    <property type="entry name" value="Histidine kinase-like ATPase, C-terminal domain"/>
    <property type="match status" value="1"/>
</dbReference>
<evidence type="ECO:0000256" key="2">
    <source>
        <dbReference type="ARBA" id="ARBA00004370"/>
    </source>
</evidence>
<feature type="coiled-coil region" evidence="8">
    <location>
        <begin position="345"/>
        <end position="372"/>
    </location>
</feature>
<comment type="subcellular location">
    <subcellularLocation>
        <location evidence="2">Membrane</location>
    </subcellularLocation>
</comment>
<evidence type="ECO:0000256" key="6">
    <source>
        <dbReference type="ARBA" id="ARBA00022777"/>
    </source>
</evidence>
<evidence type="ECO:0000256" key="3">
    <source>
        <dbReference type="ARBA" id="ARBA00012438"/>
    </source>
</evidence>
<dbReference type="PROSITE" id="PS50885">
    <property type="entry name" value="HAMP"/>
    <property type="match status" value="1"/>
</dbReference>
<evidence type="ECO:0000256" key="7">
    <source>
        <dbReference type="PROSITE-ProRule" id="PRU00169"/>
    </source>
</evidence>
<keyword evidence="12" id="KW-0547">Nucleotide-binding</keyword>
<dbReference type="Pfam" id="PF00072">
    <property type="entry name" value="Response_reg"/>
    <property type="match status" value="1"/>
</dbReference>
<evidence type="ECO:0000259" key="11">
    <source>
        <dbReference type="PROSITE" id="PS50885"/>
    </source>
</evidence>
<dbReference type="Gene3D" id="3.30.450.20">
    <property type="entry name" value="PAS domain"/>
    <property type="match status" value="1"/>
</dbReference>
<dbReference type="Gene3D" id="6.10.340.10">
    <property type="match status" value="1"/>
</dbReference>
<dbReference type="CDD" id="cd06225">
    <property type="entry name" value="HAMP"/>
    <property type="match status" value="1"/>
</dbReference>
<dbReference type="InterPro" id="IPR003661">
    <property type="entry name" value="HisK_dim/P_dom"/>
</dbReference>
<dbReference type="InterPro" id="IPR003660">
    <property type="entry name" value="HAMP_dom"/>
</dbReference>
<proteinExistence type="predicted"/>
<dbReference type="InterPro" id="IPR003594">
    <property type="entry name" value="HATPase_dom"/>
</dbReference>
<evidence type="ECO:0000313" key="12">
    <source>
        <dbReference type="EMBL" id="MCM5681856.1"/>
    </source>
</evidence>
<dbReference type="InterPro" id="IPR011006">
    <property type="entry name" value="CheY-like_superfamily"/>
</dbReference>
<dbReference type="CDD" id="cd12914">
    <property type="entry name" value="PDC1_DGC_like"/>
    <property type="match status" value="1"/>
</dbReference>
<dbReference type="CDD" id="cd00082">
    <property type="entry name" value="HisKA"/>
    <property type="match status" value="1"/>
</dbReference>
<dbReference type="InterPro" id="IPR036890">
    <property type="entry name" value="HATPase_C_sf"/>
</dbReference>
<feature type="domain" description="HAMP" evidence="11">
    <location>
        <begin position="307"/>
        <end position="357"/>
    </location>
</feature>
<name>A0ABT0YUT7_9BURK</name>
<gene>
    <name evidence="12" type="ORF">M8A51_20200</name>
</gene>
<dbReference type="PRINTS" id="PR00344">
    <property type="entry name" value="BCTRLSENSOR"/>
</dbReference>
<keyword evidence="6" id="KW-0418">Kinase</keyword>
<comment type="caution">
    <text evidence="12">The sequence shown here is derived from an EMBL/GenBank/DDBJ whole genome shotgun (WGS) entry which is preliminary data.</text>
</comment>
<evidence type="ECO:0000256" key="4">
    <source>
        <dbReference type="ARBA" id="ARBA00022553"/>
    </source>
</evidence>
<organism evidence="12 13">
    <name type="scientific">Caldimonas mangrovi</name>
    <dbReference type="NCBI Taxonomy" id="2944811"/>
    <lineage>
        <taxon>Bacteria</taxon>
        <taxon>Pseudomonadati</taxon>
        <taxon>Pseudomonadota</taxon>
        <taxon>Betaproteobacteria</taxon>
        <taxon>Burkholderiales</taxon>
        <taxon>Sphaerotilaceae</taxon>
        <taxon>Caldimonas</taxon>
    </lineage>
</organism>
<dbReference type="Gene3D" id="3.40.50.2300">
    <property type="match status" value="1"/>
</dbReference>
<dbReference type="SUPFAM" id="SSF52172">
    <property type="entry name" value="CheY-like"/>
    <property type="match status" value="1"/>
</dbReference>
<protein>
    <recommendedName>
        <fullName evidence="3">histidine kinase</fullName>
        <ecNumber evidence="3">2.7.13.3</ecNumber>
    </recommendedName>
</protein>
<keyword evidence="13" id="KW-1185">Reference proteome</keyword>
<evidence type="ECO:0000313" key="13">
    <source>
        <dbReference type="Proteomes" id="UP001165541"/>
    </source>
</evidence>
<dbReference type="Pfam" id="PF00512">
    <property type="entry name" value="HisKA"/>
    <property type="match status" value="1"/>
</dbReference>
<evidence type="ECO:0000259" key="9">
    <source>
        <dbReference type="PROSITE" id="PS50109"/>
    </source>
</evidence>
<dbReference type="InterPro" id="IPR036097">
    <property type="entry name" value="HisK_dim/P_sf"/>
</dbReference>
<feature type="modified residue" description="4-aspartylphosphate" evidence="7">
    <location>
        <position position="668"/>
    </location>
</feature>
<dbReference type="Proteomes" id="UP001165541">
    <property type="component" value="Unassembled WGS sequence"/>
</dbReference>
<dbReference type="PROSITE" id="PS50110">
    <property type="entry name" value="RESPONSE_REGULATORY"/>
    <property type="match status" value="1"/>
</dbReference>
<dbReference type="RefSeq" id="WP_251780336.1">
    <property type="nucleotide sequence ID" value="NZ_JAMKFE010000014.1"/>
</dbReference>
<feature type="domain" description="Response regulatory" evidence="10">
    <location>
        <begin position="617"/>
        <end position="732"/>
    </location>
</feature>
<dbReference type="SUPFAM" id="SSF55874">
    <property type="entry name" value="ATPase domain of HSP90 chaperone/DNA topoisomerase II/histidine kinase"/>
    <property type="match status" value="1"/>
</dbReference>